<name>A0A4V2DCM2_9SPHI</name>
<accession>A0A4V2DCM2</accession>
<comment type="caution">
    <text evidence="1">The sequence shown here is derived from an EMBL/GenBank/DDBJ whole genome shotgun (WGS) entry which is preliminary data.</text>
</comment>
<gene>
    <name evidence="1" type="ORF">EWE74_03945</name>
</gene>
<evidence type="ECO:0008006" key="3">
    <source>
        <dbReference type="Google" id="ProtNLM"/>
    </source>
</evidence>
<reference evidence="1 2" key="1">
    <citation type="submission" date="2019-02" db="EMBL/GenBank/DDBJ databases">
        <authorList>
            <person name="Li Y."/>
        </authorList>
    </citation>
    <scope>NUCLEOTIDE SEQUENCE [LARGE SCALE GENOMIC DNA]</scope>
    <source>
        <strain evidence="1 2">30C10-4-7</strain>
    </source>
</reference>
<dbReference type="EMBL" id="SGIT01000001">
    <property type="protein sequence ID" value="RZF61978.1"/>
    <property type="molecule type" value="Genomic_DNA"/>
</dbReference>
<evidence type="ECO:0000313" key="2">
    <source>
        <dbReference type="Proteomes" id="UP000292855"/>
    </source>
</evidence>
<dbReference type="AlphaFoldDB" id="A0A4V2DCM2"/>
<keyword evidence="2" id="KW-1185">Reference proteome</keyword>
<evidence type="ECO:0000313" key="1">
    <source>
        <dbReference type="EMBL" id="RZF61978.1"/>
    </source>
</evidence>
<dbReference type="Proteomes" id="UP000292855">
    <property type="component" value="Unassembled WGS sequence"/>
</dbReference>
<dbReference type="SUPFAM" id="SSF48371">
    <property type="entry name" value="ARM repeat"/>
    <property type="match status" value="1"/>
</dbReference>
<dbReference type="InterPro" id="IPR016024">
    <property type="entry name" value="ARM-type_fold"/>
</dbReference>
<organism evidence="1 2">
    <name type="scientific">Sphingobacterium corticibacterium</name>
    <dbReference type="NCBI Taxonomy" id="2484746"/>
    <lineage>
        <taxon>Bacteria</taxon>
        <taxon>Pseudomonadati</taxon>
        <taxon>Bacteroidota</taxon>
        <taxon>Sphingobacteriia</taxon>
        <taxon>Sphingobacteriales</taxon>
        <taxon>Sphingobacteriaceae</taxon>
        <taxon>Sphingobacterium</taxon>
    </lineage>
</organism>
<sequence>MENKDFEPQLVQFLKVDIRQYPAKSFNLDFIQIQGFTVASLLAYSYHPDNQVSFRAAWLLEHVCIQQPALIAPLYDTFLIGLSKQMHWGTIRSYTKIAMLATDFKTAVPQTRDQEEILIEQAFNWLIHRECPVAVLVNCLDILCNLRKNNPWISTELKEQIHHLLKNPTPALASRAKRVLKKIA</sequence>
<dbReference type="RefSeq" id="WP_130140208.1">
    <property type="nucleotide sequence ID" value="NZ_SGIT01000001.1"/>
</dbReference>
<proteinExistence type="predicted"/>
<dbReference type="OrthoDB" id="979487at2"/>
<protein>
    <recommendedName>
        <fullName evidence="3">DNA alkylation repair protein</fullName>
    </recommendedName>
</protein>